<reference evidence="1" key="1">
    <citation type="submission" date="2023-08" db="EMBL/GenBank/DDBJ databases">
        <authorList>
            <person name="Messyasz A."/>
            <person name="Mannisto M.K."/>
            <person name="Kerkhof L.J."/>
            <person name="Haggblom M."/>
        </authorList>
    </citation>
    <scope>NUCLEOTIDE SEQUENCE</scope>
    <source>
        <strain evidence="1">X5P6</strain>
        <plasmid evidence="1">unnamed</plasmid>
    </source>
</reference>
<keyword evidence="1" id="KW-0614">Plasmid</keyword>
<dbReference type="RefSeq" id="WP_353067729.1">
    <property type="nucleotide sequence ID" value="NZ_CP132943.1"/>
</dbReference>
<dbReference type="KEGG" id="tpsc:RBB77_23250"/>
<evidence type="ECO:0008006" key="2">
    <source>
        <dbReference type="Google" id="ProtNLM"/>
    </source>
</evidence>
<organism evidence="1">
    <name type="scientific">Tunturiibacter psychrotolerans</name>
    <dbReference type="NCBI Taxonomy" id="3069686"/>
    <lineage>
        <taxon>Bacteria</taxon>
        <taxon>Pseudomonadati</taxon>
        <taxon>Acidobacteriota</taxon>
        <taxon>Terriglobia</taxon>
        <taxon>Terriglobales</taxon>
        <taxon>Acidobacteriaceae</taxon>
        <taxon>Tunturiibacter</taxon>
    </lineage>
</organism>
<geneLocation type="plasmid" evidence="1">
    <name>unnamed</name>
</geneLocation>
<dbReference type="AlphaFoldDB" id="A0AAU7ZXP3"/>
<proteinExistence type="predicted"/>
<gene>
    <name evidence="1" type="ORF">RBB77_23250</name>
</gene>
<reference evidence="1" key="2">
    <citation type="journal article" date="2024" name="Environ. Microbiol.">
        <title>Genome analysis and description of Tunturibacter gen. nov. expands the diversity of Terriglobia in tundra soils.</title>
        <authorList>
            <person name="Messyasz A."/>
            <person name="Mannisto M.K."/>
            <person name="Kerkhof L.J."/>
            <person name="Haggblom M.M."/>
        </authorList>
    </citation>
    <scope>NUCLEOTIDE SEQUENCE</scope>
    <source>
        <strain evidence="1">X5P6</strain>
    </source>
</reference>
<protein>
    <recommendedName>
        <fullName evidence="2">MYND-type domain-containing protein</fullName>
    </recommendedName>
</protein>
<accession>A0AAU7ZXP3</accession>
<name>A0AAU7ZXP3_9BACT</name>
<evidence type="ECO:0000313" key="1">
    <source>
        <dbReference type="EMBL" id="XCB35648.1"/>
    </source>
</evidence>
<dbReference type="EMBL" id="CP132943">
    <property type="protein sequence ID" value="XCB35648.1"/>
    <property type="molecule type" value="Genomic_DNA"/>
</dbReference>
<sequence>MIRGEWQNPALTRCDSKLAFRSLNQAAIQAERASSRTGELIIAYTCFDCGAFHIGHADLSQQLAHTVSVEPGCRECNLPIPEAKKRRARACSAKAIYCSDRCQKVAERKRRAQRQMASVTPQ</sequence>